<keyword evidence="1" id="KW-0560">Oxidoreductase</keyword>
<feature type="domain" description="Aldehyde dehydrogenase" evidence="3">
    <location>
        <begin position="8"/>
        <end position="50"/>
    </location>
</feature>
<protein>
    <submittedName>
        <fullName evidence="4">Aldehyde dehydrogenase family protein</fullName>
    </submittedName>
</protein>
<feature type="region of interest" description="Disordered" evidence="2">
    <location>
        <begin position="81"/>
        <end position="118"/>
    </location>
</feature>
<dbReference type="AlphaFoldDB" id="A0A4R8UPN7"/>
<dbReference type="EMBL" id="SOEY01000034">
    <property type="protein sequence ID" value="TFB68210.1"/>
    <property type="molecule type" value="Genomic_DNA"/>
</dbReference>
<dbReference type="Pfam" id="PF00171">
    <property type="entry name" value="Aldedh"/>
    <property type="match status" value="1"/>
</dbReference>
<proteinExistence type="predicted"/>
<name>A0A4R8UPN7_9MICO</name>
<dbReference type="InterPro" id="IPR016161">
    <property type="entry name" value="Ald_DH/histidinol_DH"/>
</dbReference>
<organism evidence="4 5">
    <name type="scientific">Cryobacterium glaciale</name>
    <dbReference type="NCBI Taxonomy" id="1259145"/>
    <lineage>
        <taxon>Bacteria</taxon>
        <taxon>Bacillati</taxon>
        <taxon>Actinomycetota</taxon>
        <taxon>Actinomycetes</taxon>
        <taxon>Micrococcales</taxon>
        <taxon>Microbacteriaceae</taxon>
        <taxon>Cryobacterium</taxon>
    </lineage>
</organism>
<evidence type="ECO:0000313" key="4">
    <source>
        <dbReference type="EMBL" id="TFB68210.1"/>
    </source>
</evidence>
<reference evidence="4 5" key="1">
    <citation type="submission" date="2019-03" db="EMBL/GenBank/DDBJ databases">
        <title>Genomics of glacier-inhabiting Cryobacterium strains.</title>
        <authorList>
            <person name="Liu Q."/>
            <person name="Xin Y.-H."/>
        </authorList>
    </citation>
    <scope>NUCLEOTIDE SEQUENCE [LARGE SCALE GENOMIC DNA]</scope>
    <source>
        <strain evidence="4 5">HLT2-23</strain>
    </source>
</reference>
<dbReference type="GO" id="GO:0016491">
    <property type="term" value="F:oxidoreductase activity"/>
    <property type="evidence" value="ECO:0007669"/>
    <property type="project" value="UniProtKB-KW"/>
</dbReference>
<sequence>MRESAGAVTGPLITHARLRKLSFTGSTPVGTNLLKSAADQVLRVSMEMAAVALLLGSFGQTSRHTDRLRLVYALVCARRAEADRSARTPRCCGGPGQPVRGPPDRARGRHPLPSGQCG</sequence>
<dbReference type="InterPro" id="IPR015590">
    <property type="entry name" value="Aldehyde_DH_dom"/>
</dbReference>
<evidence type="ECO:0000256" key="2">
    <source>
        <dbReference type="SAM" id="MobiDB-lite"/>
    </source>
</evidence>
<gene>
    <name evidence="4" type="ORF">E3O06_17105</name>
</gene>
<dbReference type="InterPro" id="IPR016162">
    <property type="entry name" value="Ald_DH_N"/>
</dbReference>
<dbReference type="Gene3D" id="3.40.605.10">
    <property type="entry name" value="Aldehyde Dehydrogenase, Chain A, domain 1"/>
    <property type="match status" value="1"/>
</dbReference>
<evidence type="ECO:0000259" key="3">
    <source>
        <dbReference type="Pfam" id="PF00171"/>
    </source>
</evidence>
<accession>A0A4R8UPN7</accession>
<dbReference type="SUPFAM" id="SSF53720">
    <property type="entry name" value="ALDH-like"/>
    <property type="match status" value="1"/>
</dbReference>
<comment type="caution">
    <text evidence="4">The sequence shown here is derived from an EMBL/GenBank/DDBJ whole genome shotgun (WGS) entry which is preliminary data.</text>
</comment>
<evidence type="ECO:0000313" key="5">
    <source>
        <dbReference type="Proteomes" id="UP000298173"/>
    </source>
</evidence>
<dbReference type="Proteomes" id="UP000298173">
    <property type="component" value="Unassembled WGS sequence"/>
</dbReference>
<keyword evidence="5" id="KW-1185">Reference proteome</keyword>
<evidence type="ECO:0000256" key="1">
    <source>
        <dbReference type="ARBA" id="ARBA00023002"/>
    </source>
</evidence>